<evidence type="ECO:0008006" key="4">
    <source>
        <dbReference type="Google" id="ProtNLM"/>
    </source>
</evidence>
<evidence type="ECO:0000313" key="3">
    <source>
        <dbReference type="Proteomes" id="UP001305815"/>
    </source>
</evidence>
<name>A0ABN6YZW8_9FIRM</name>
<feature type="transmembrane region" description="Helical" evidence="1">
    <location>
        <begin position="20"/>
        <end position="40"/>
    </location>
</feature>
<proteinExistence type="predicted"/>
<dbReference type="Pfam" id="PF14014">
    <property type="entry name" value="DUF4230"/>
    <property type="match status" value="1"/>
</dbReference>
<evidence type="ECO:0000313" key="2">
    <source>
        <dbReference type="EMBL" id="BDZ76420.1"/>
    </source>
</evidence>
<dbReference type="EMBL" id="AP027742">
    <property type="protein sequence ID" value="BDZ76420.1"/>
    <property type="molecule type" value="Genomic_DNA"/>
</dbReference>
<keyword evidence="1" id="KW-0472">Membrane</keyword>
<accession>A0ABN6YZW8</accession>
<gene>
    <name evidence="2" type="ORF">Lac1_06030</name>
</gene>
<keyword evidence="1" id="KW-0812">Transmembrane</keyword>
<evidence type="ECO:0000256" key="1">
    <source>
        <dbReference type="SAM" id="Phobius"/>
    </source>
</evidence>
<keyword evidence="1" id="KW-1133">Transmembrane helix</keyword>
<dbReference type="InterPro" id="IPR025324">
    <property type="entry name" value="DUF4230"/>
</dbReference>
<protein>
    <recommendedName>
        <fullName evidence="4">DUF4230 domain-containing protein</fullName>
    </recommendedName>
</protein>
<sequence>MNEKQKSNRLISYLKKEHLLGKVLAGLLILAAIVAVIIGIKKVAFSENQTTKIGFENIGELATQSSYCTQVNVTDSSKKLFGASIPFTNSKYIYSYGITIKAGYDFNEIDWNEKGNIIEVKLPEVKILSSEIDQDSFKVYHEDESVFNQVTLEENNEALTKLKEQAQTDAIESGLFENARDNAETILTSFFGNVYDLNEYEIVFKDK</sequence>
<organism evidence="2 3">
    <name type="scientific">Claveliimonas bilis</name>
    <dbReference type="NCBI Taxonomy" id="3028070"/>
    <lineage>
        <taxon>Bacteria</taxon>
        <taxon>Bacillati</taxon>
        <taxon>Bacillota</taxon>
        <taxon>Clostridia</taxon>
        <taxon>Lachnospirales</taxon>
        <taxon>Lachnospiraceae</taxon>
        <taxon>Claveliimonas</taxon>
    </lineage>
</organism>
<reference evidence="3" key="1">
    <citation type="journal article" date="2023" name="Int. J. Syst. Evol. Microbiol.">
        <title>Claveliimonas bilis gen. nov., sp. nov., deoxycholic acid-producing bacteria isolated from human faeces, and reclassification of Sellimonas monacensis Zenner et al. 2021 as Claveliimonas monacensis comb. nov.</title>
        <authorList>
            <person name="Hisatomi A."/>
            <person name="Kastawa N.W.E.P.G."/>
            <person name="Song I."/>
            <person name="Ohkuma M."/>
            <person name="Fukiya S."/>
            <person name="Sakamoto M."/>
        </authorList>
    </citation>
    <scope>NUCLEOTIDE SEQUENCE [LARGE SCALE GENOMIC DNA]</scope>
    <source>
        <strain evidence="3">12BBH14</strain>
    </source>
</reference>
<keyword evidence="3" id="KW-1185">Reference proteome</keyword>
<dbReference type="Proteomes" id="UP001305815">
    <property type="component" value="Chromosome"/>
</dbReference>
<dbReference type="RefSeq" id="WP_256194227.1">
    <property type="nucleotide sequence ID" value="NZ_AP027742.1"/>
</dbReference>